<evidence type="ECO:0000259" key="2">
    <source>
        <dbReference type="PROSITE" id="PS50980"/>
    </source>
</evidence>
<feature type="domain" description="CoA carboxyltransferase N-terminal" evidence="2">
    <location>
        <begin position="81"/>
        <end position="342"/>
    </location>
</feature>
<dbReference type="EMBL" id="JADKYB010000032">
    <property type="protein sequence ID" value="MBM9510199.1"/>
    <property type="molecule type" value="Genomic_DNA"/>
</dbReference>
<evidence type="ECO:0000313" key="5">
    <source>
        <dbReference type="Proteomes" id="UP000749040"/>
    </source>
</evidence>
<dbReference type="PROSITE" id="PS50980">
    <property type="entry name" value="COA_CT_NTER"/>
    <property type="match status" value="1"/>
</dbReference>
<evidence type="ECO:0000313" key="4">
    <source>
        <dbReference type="EMBL" id="MBM9510199.1"/>
    </source>
</evidence>
<organism evidence="4 5">
    <name type="scientific">Actinacidiphila acididurans</name>
    <dbReference type="NCBI Taxonomy" id="2784346"/>
    <lineage>
        <taxon>Bacteria</taxon>
        <taxon>Bacillati</taxon>
        <taxon>Actinomycetota</taxon>
        <taxon>Actinomycetes</taxon>
        <taxon>Kitasatosporales</taxon>
        <taxon>Streptomycetaceae</taxon>
        <taxon>Actinacidiphila</taxon>
    </lineage>
</organism>
<reference evidence="4 5" key="1">
    <citation type="submission" date="2021-01" db="EMBL/GenBank/DDBJ databases">
        <title>Streptomyces acididurans sp. nov., isolated from a peat swamp forest soil.</title>
        <authorList>
            <person name="Chantavorakit T."/>
            <person name="Duangmal K."/>
        </authorList>
    </citation>
    <scope>NUCLEOTIDE SEQUENCE [LARGE SCALE GENOMIC DNA]</scope>
    <source>
        <strain evidence="4 5">KK5PA1</strain>
    </source>
</reference>
<evidence type="ECO:0000259" key="3">
    <source>
        <dbReference type="PROSITE" id="PS50989"/>
    </source>
</evidence>
<evidence type="ECO:0000256" key="1">
    <source>
        <dbReference type="SAM" id="MobiDB-lite"/>
    </source>
</evidence>
<dbReference type="Proteomes" id="UP000749040">
    <property type="component" value="Unassembled WGS sequence"/>
</dbReference>
<dbReference type="SUPFAM" id="SSF52096">
    <property type="entry name" value="ClpP/crotonase"/>
    <property type="match status" value="2"/>
</dbReference>
<dbReference type="InterPro" id="IPR034733">
    <property type="entry name" value="AcCoA_carboxyl_beta"/>
</dbReference>
<dbReference type="PRINTS" id="PR01070">
    <property type="entry name" value="ACCCTRFRASEB"/>
</dbReference>
<proteinExistence type="predicted"/>
<dbReference type="Pfam" id="PF01039">
    <property type="entry name" value="Carboxyl_trans"/>
    <property type="match status" value="1"/>
</dbReference>
<dbReference type="PANTHER" id="PTHR43842:SF2">
    <property type="entry name" value="PROPIONYL-COA CARBOXYLASE BETA CHAIN, MITOCHONDRIAL"/>
    <property type="match status" value="1"/>
</dbReference>
<sequence>MWTSSPGICAPRWTARDTPTGRKDRDPHACPQDRRADRRPAPGDTVHAGRRRATGRRPRPACRPAGPYRRHRRPGGAVTVTSPRGTAQRLAEFLRREAEPAAAGSREAVAQQHARGKMTARERIAALLDPGSFVELDAMVRHRCHDFGMAENRPAGDGVVTGYGTVDDRQVFVFAQDFTVFGGSLGEMYGQKVVKVMDLALRTGCPVIGLNDSGGARIQEGVESLALYAEIVKRHVRASGVVPQISLVLGPCAGGAVYAPAITDVVVMVDGISHMFVTGPDVVRAVTGHAVSREELGGATGHNAVSGVAHYLARTEQEAFDFTRALLGYLPANNMAEPPHYPDPRGYGVADRADALDDVIPDDPRQPYDMTDVLTAVLDHGELLAIQPRFAPNIICGFGRIEGRSVGVVANQPLHGAGALDIGASEKAARFIRMCDAFHVPILTFVDVPGFLPSLEQERSGIIRRGAKLIYAYAEATVPMVTVITRKAYGGGYGVMGSKHLGTDVNLAWPTAEIAVMGGESAVGLLHRDRLRRSPEPERERERLRTEYQDALCHPYVAAERGYVDAVIRPRDTRAHVAAALRMLRTKRAPAVTRKHGNIPL</sequence>
<protein>
    <submittedName>
        <fullName evidence="4">Acyl-CoA carboxylase subunit beta</fullName>
    </submittedName>
</protein>
<dbReference type="InterPro" id="IPR011762">
    <property type="entry name" value="COA_CT_N"/>
</dbReference>
<feature type="compositionally biased region" description="Basic and acidic residues" evidence="1">
    <location>
        <begin position="19"/>
        <end position="41"/>
    </location>
</feature>
<keyword evidence="5" id="KW-1185">Reference proteome</keyword>
<dbReference type="InterPro" id="IPR051047">
    <property type="entry name" value="AccD/PCCB"/>
</dbReference>
<dbReference type="PROSITE" id="PS50989">
    <property type="entry name" value="COA_CT_CTER"/>
    <property type="match status" value="1"/>
</dbReference>
<feature type="region of interest" description="Disordered" evidence="1">
    <location>
        <begin position="1"/>
        <end position="86"/>
    </location>
</feature>
<dbReference type="InterPro" id="IPR000438">
    <property type="entry name" value="Acetyl_CoA_COase_Trfase_b_su"/>
</dbReference>
<dbReference type="Gene3D" id="3.90.226.10">
    <property type="entry name" value="2-enoyl-CoA Hydratase, Chain A, domain 1"/>
    <property type="match status" value="2"/>
</dbReference>
<gene>
    <name evidence="4" type="ORF">ITX44_37715</name>
</gene>
<feature type="compositionally biased region" description="Basic residues" evidence="1">
    <location>
        <begin position="48"/>
        <end position="60"/>
    </location>
</feature>
<feature type="domain" description="CoA carboxyltransferase C-terminal" evidence="3">
    <location>
        <begin position="355"/>
        <end position="583"/>
    </location>
</feature>
<comment type="caution">
    <text evidence="4">The sequence shown here is derived from an EMBL/GenBank/DDBJ whole genome shotgun (WGS) entry which is preliminary data.</text>
</comment>
<dbReference type="InterPro" id="IPR011763">
    <property type="entry name" value="COA_CT_C"/>
</dbReference>
<dbReference type="PANTHER" id="PTHR43842">
    <property type="entry name" value="PROPIONYL-COA CARBOXYLASE BETA CHAIN"/>
    <property type="match status" value="1"/>
</dbReference>
<dbReference type="InterPro" id="IPR029045">
    <property type="entry name" value="ClpP/crotonase-like_dom_sf"/>
</dbReference>
<accession>A0ABS2U3L1</accession>
<name>A0ABS2U3L1_9ACTN</name>